<feature type="compositionally biased region" description="Basic and acidic residues" evidence="1">
    <location>
        <begin position="585"/>
        <end position="597"/>
    </location>
</feature>
<evidence type="ECO:0000313" key="2">
    <source>
        <dbReference type="EMBL" id="KAK2624178.1"/>
    </source>
</evidence>
<feature type="compositionally biased region" description="Polar residues" evidence="1">
    <location>
        <begin position="224"/>
        <end position="237"/>
    </location>
</feature>
<sequence length="883" mass="97262">MEIKQATQGAGAAAFEGLEVADKQIFQLQKRILPYDPHLLTVPTDNPYRDTPSYEYRGTPFANYEVRQLQHMTMISFSRRGVARAEGDWQARIESNSPASLAASSTATPSHAKEFKAPKQKISLGDYQKSKITGVKPSPKPLAQGHARKNSAASVDTTPGQISSFEGAAEIRTIGAPVVSPAKSGRPALKENTRPAAPHAPDIKPRHATNGYLEVPASRPANKESGNTLTPQKSLQSIRPPIKHQLPPRPQSPTRKTYDVKLLGPRKRQVEPADTRSEKRTKIENARTPLGAQNPPPRKADLSSEQKLSPSKNHKFTSASASTPNRASPLPRGTPDAKPAQAKQVRTEKQRPLPGLLGPLPEDLTELANPNKSESRNSTHVPSKYDGDTIVVKDARGKDSPSSNPSLASKPSSSSSPLRPLPEMLPPNLPVVVERELERLDRIKANEDVNAAASEKQASSSASRDTVGARYEEVRRPNVPGVARKTVMPKVGHPPKKAPAESSRSRPLNEKEKESLIVKLKYKKRISKTLQRIVGMQSKPSKEFSRREKERIACLNNGESESEDESGRILPAPVFSTKPALSKKRPSDTSERGEPPPKRAKQPSSLDVAKTKTSVETPFRSPAPAAKPQKDALSTSKRADAIKSVAMRHVGSTDGSARTPQTMSTSTSTSTPASAEMPRTNGDARPPLDERLRIESDKASEAATKLKRKMDEILQTKGKSPELVPEVERKLGICIGIEAMTIYIASFVLRERYNKNRGLGNWETSLGLWNYLERVSRPFPLLHSLNIQLGAILKQETGRVYLEHLQRNATNLDYLRAMAENSSKCDQHWKEVHQKRKRFEDLGIKQMLGPWTTPREATEWIMEVLHVYSGAERTGWKLSGSSR</sequence>
<feature type="region of interest" description="Disordered" evidence="1">
    <location>
        <begin position="446"/>
        <end position="515"/>
    </location>
</feature>
<feature type="compositionally biased region" description="Polar residues" evidence="1">
    <location>
        <begin position="305"/>
        <end position="326"/>
    </location>
</feature>
<feature type="compositionally biased region" description="Basic and acidic residues" evidence="1">
    <location>
        <begin position="540"/>
        <end position="552"/>
    </location>
</feature>
<name>A0AAD9SW13_9HELO</name>
<feature type="region of interest" description="Disordered" evidence="1">
    <location>
        <begin position="96"/>
        <end position="115"/>
    </location>
</feature>
<gene>
    <name evidence="2" type="ORF">QTJ16_006128</name>
</gene>
<feature type="compositionally biased region" description="Low complexity" evidence="1">
    <location>
        <begin position="451"/>
        <end position="463"/>
    </location>
</feature>
<dbReference type="EMBL" id="JAUBYV010000010">
    <property type="protein sequence ID" value="KAK2624178.1"/>
    <property type="molecule type" value="Genomic_DNA"/>
</dbReference>
<evidence type="ECO:0000313" key="3">
    <source>
        <dbReference type="Proteomes" id="UP001285354"/>
    </source>
</evidence>
<feature type="region of interest" description="Disordered" evidence="1">
    <location>
        <begin position="176"/>
        <end position="427"/>
    </location>
</feature>
<dbReference type="AlphaFoldDB" id="A0AAD9SW13"/>
<feature type="compositionally biased region" description="Low complexity" evidence="1">
    <location>
        <begin position="400"/>
        <end position="418"/>
    </location>
</feature>
<feature type="compositionally biased region" description="Low complexity" evidence="1">
    <location>
        <begin position="352"/>
        <end position="361"/>
    </location>
</feature>
<keyword evidence="3" id="KW-1185">Reference proteome</keyword>
<accession>A0AAD9SW13</accession>
<feature type="compositionally biased region" description="Basic and acidic residues" evidence="1">
    <location>
        <begin position="503"/>
        <end position="515"/>
    </location>
</feature>
<proteinExistence type="predicted"/>
<organism evidence="2 3">
    <name type="scientific">Diplocarpon rosae</name>
    <dbReference type="NCBI Taxonomy" id="946125"/>
    <lineage>
        <taxon>Eukaryota</taxon>
        <taxon>Fungi</taxon>
        <taxon>Dikarya</taxon>
        <taxon>Ascomycota</taxon>
        <taxon>Pezizomycotina</taxon>
        <taxon>Leotiomycetes</taxon>
        <taxon>Helotiales</taxon>
        <taxon>Drepanopezizaceae</taxon>
        <taxon>Diplocarpon</taxon>
    </lineage>
</organism>
<reference evidence="2" key="1">
    <citation type="submission" date="2023-06" db="EMBL/GenBank/DDBJ databases">
        <title>Draft genome of Marssonina rosae.</title>
        <authorList>
            <person name="Cheng Q."/>
        </authorList>
    </citation>
    <scope>NUCLEOTIDE SEQUENCE</scope>
    <source>
        <strain evidence="2">R4</strain>
    </source>
</reference>
<comment type="caution">
    <text evidence="2">The sequence shown here is derived from an EMBL/GenBank/DDBJ whole genome shotgun (WGS) entry which is preliminary data.</text>
</comment>
<evidence type="ECO:0000256" key="1">
    <source>
        <dbReference type="SAM" id="MobiDB-lite"/>
    </source>
</evidence>
<feature type="compositionally biased region" description="Low complexity" evidence="1">
    <location>
        <begin position="97"/>
        <end position="110"/>
    </location>
</feature>
<dbReference type="Proteomes" id="UP001285354">
    <property type="component" value="Unassembled WGS sequence"/>
</dbReference>
<feature type="region of interest" description="Disordered" evidence="1">
    <location>
        <begin position="533"/>
        <end position="687"/>
    </location>
</feature>
<feature type="compositionally biased region" description="Polar residues" evidence="1">
    <location>
        <begin position="653"/>
        <end position="663"/>
    </location>
</feature>
<feature type="compositionally biased region" description="Basic and acidic residues" evidence="1">
    <location>
        <begin position="373"/>
        <end position="399"/>
    </location>
</feature>
<feature type="region of interest" description="Disordered" evidence="1">
    <location>
        <begin position="131"/>
        <end position="160"/>
    </location>
</feature>
<feature type="compositionally biased region" description="Polar residues" evidence="1">
    <location>
        <begin position="151"/>
        <end position="160"/>
    </location>
</feature>
<feature type="compositionally biased region" description="Basic and acidic residues" evidence="1">
    <location>
        <begin position="268"/>
        <end position="285"/>
    </location>
</feature>
<protein>
    <submittedName>
        <fullName evidence="2">Uncharacterized protein</fullName>
    </submittedName>
</protein>